<dbReference type="SUPFAM" id="SSF54211">
    <property type="entry name" value="Ribosomal protein S5 domain 2-like"/>
    <property type="match status" value="1"/>
</dbReference>
<dbReference type="Proteomes" id="UP000824241">
    <property type="component" value="Unassembled WGS sequence"/>
</dbReference>
<comment type="function">
    <text evidence="11">Plays a role in repairing double-strand DNA breaks, probably involving stabilizing or processing branched DNA or blocked replication forks.</text>
</comment>
<protein>
    <recommendedName>
        <fullName evidence="11 12">DNA repair protein RadA</fullName>
    </recommendedName>
</protein>
<reference evidence="15" key="2">
    <citation type="journal article" date="2021" name="PeerJ">
        <title>Extensive microbial diversity within the chicken gut microbiome revealed by metagenomics and culture.</title>
        <authorList>
            <person name="Gilroy R."/>
            <person name="Ravi A."/>
            <person name="Getino M."/>
            <person name="Pursley I."/>
            <person name="Horton D.L."/>
            <person name="Alikhan N.F."/>
            <person name="Baker D."/>
            <person name="Gharbi K."/>
            <person name="Hall N."/>
            <person name="Watson M."/>
            <person name="Adriaenssens E.M."/>
            <person name="Foster-Nyarko E."/>
            <person name="Jarju S."/>
            <person name="Secka A."/>
            <person name="Antonio M."/>
            <person name="Oren A."/>
            <person name="Chaudhuri R.R."/>
            <person name="La Ragione R."/>
            <person name="Hildebrand F."/>
            <person name="Pallen M.J."/>
        </authorList>
    </citation>
    <scope>NUCLEOTIDE SEQUENCE</scope>
    <source>
        <strain evidence="15">CHK189-12415</strain>
    </source>
</reference>
<evidence type="ECO:0000313" key="15">
    <source>
        <dbReference type="EMBL" id="HIR61815.1"/>
    </source>
</evidence>
<dbReference type="SMART" id="SM00382">
    <property type="entry name" value="AAA"/>
    <property type="match status" value="1"/>
</dbReference>
<dbReference type="Gene3D" id="3.30.230.10">
    <property type="match status" value="1"/>
</dbReference>
<dbReference type="InterPro" id="IPR003593">
    <property type="entry name" value="AAA+_ATPase"/>
</dbReference>
<dbReference type="GO" id="GO:0003684">
    <property type="term" value="F:damaged DNA binding"/>
    <property type="evidence" value="ECO:0007669"/>
    <property type="project" value="InterPro"/>
</dbReference>
<keyword evidence="5" id="KW-0378">Hydrolase</keyword>
<dbReference type="GO" id="GO:0140664">
    <property type="term" value="F:ATP-dependent DNA damage sensor activity"/>
    <property type="evidence" value="ECO:0007669"/>
    <property type="project" value="InterPro"/>
</dbReference>
<evidence type="ECO:0000256" key="7">
    <source>
        <dbReference type="ARBA" id="ARBA00022840"/>
    </source>
</evidence>
<dbReference type="CDD" id="cd01121">
    <property type="entry name" value="RadA_SMS_N"/>
    <property type="match status" value="1"/>
</dbReference>
<evidence type="ECO:0000256" key="9">
    <source>
        <dbReference type="ARBA" id="ARBA00023125"/>
    </source>
</evidence>
<evidence type="ECO:0000256" key="2">
    <source>
        <dbReference type="ARBA" id="ARBA00022741"/>
    </source>
</evidence>
<keyword evidence="10 11" id="KW-0234">DNA repair</keyword>
<dbReference type="GO" id="GO:0016787">
    <property type="term" value="F:hydrolase activity"/>
    <property type="evidence" value="ECO:0007669"/>
    <property type="project" value="UniProtKB-KW"/>
</dbReference>
<evidence type="ECO:0000256" key="3">
    <source>
        <dbReference type="ARBA" id="ARBA00022763"/>
    </source>
</evidence>
<dbReference type="Pfam" id="PF13541">
    <property type="entry name" value="ChlI"/>
    <property type="match status" value="1"/>
</dbReference>
<evidence type="ECO:0000256" key="6">
    <source>
        <dbReference type="ARBA" id="ARBA00022833"/>
    </source>
</evidence>
<dbReference type="PANTHER" id="PTHR32472">
    <property type="entry name" value="DNA REPAIR PROTEIN RADA"/>
    <property type="match status" value="1"/>
</dbReference>
<evidence type="ECO:0000313" key="16">
    <source>
        <dbReference type="Proteomes" id="UP000824241"/>
    </source>
</evidence>
<keyword evidence="6 13" id="KW-0862">Zinc</keyword>
<proteinExistence type="inferred from homology"/>
<dbReference type="GO" id="GO:0008270">
    <property type="term" value="F:zinc ion binding"/>
    <property type="evidence" value="ECO:0007669"/>
    <property type="project" value="UniProtKB-KW"/>
</dbReference>
<dbReference type="HAMAP" id="MF_01498">
    <property type="entry name" value="RadA_bact"/>
    <property type="match status" value="1"/>
</dbReference>
<dbReference type="GO" id="GO:0000725">
    <property type="term" value="P:recombinational repair"/>
    <property type="evidence" value="ECO:0007669"/>
    <property type="project" value="UniProtKB-UniRule"/>
</dbReference>
<comment type="similarity">
    <text evidence="11 13">Belongs to the RecA family. RadA subfamily.</text>
</comment>
<reference evidence="15" key="1">
    <citation type="submission" date="2020-10" db="EMBL/GenBank/DDBJ databases">
        <authorList>
            <person name="Gilroy R."/>
        </authorList>
    </citation>
    <scope>NUCLEOTIDE SEQUENCE</scope>
    <source>
        <strain evidence="15">CHK189-12415</strain>
    </source>
</reference>
<evidence type="ECO:0000259" key="14">
    <source>
        <dbReference type="PROSITE" id="PS50162"/>
    </source>
</evidence>
<dbReference type="Pfam" id="PF13481">
    <property type="entry name" value="AAA_25"/>
    <property type="match status" value="1"/>
</dbReference>
<evidence type="ECO:0000256" key="4">
    <source>
        <dbReference type="ARBA" id="ARBA00022771"/>
    </source>
</evidence>
<keyword evidence="1 11" id="KW-0479">Metal-binding</keyword>
<accession>A0A9D1DZ07</accession>
<evidence type="ECO:0000256" key="10">
    <source>
        <dbReference type="ARBA" id="ARBA00023204"/>
    </source>
</evidence>
<dbReference type="Gene3D" id="3.40.50.300">
    <property type="entry name" value="P-loop containing nucleotide triphosphate hydrolases"/>
    <property type="match status" value="1"/>
</dbReference>
<dbReference type="InterPro" id="IPR020588">
    <property type="entry name" value="RecA_ATP-bd"/>
</dbReference>
<dbReference type="NCBIfam" id="TIGR00416">
    <property type="entry name" value="sms"/>
    <property type="match status" value="1"/>
</dbReference>
<keyword evidence="4 13" id="KW-0863">Zinc-finger</keyword>
<dbReference type="AlphaFoldDB" id="A0A9D1DZ07"/>
<name>A0A9D1DZ07_9FIRM</name>
<comment type="domain">
    <text evidence="11">The middle region has homology to RecA with ATPase motifs including the RadA KNRFG motif, while the C-terminus is homologous to Lon protease.</text>
</comment>
<organism evidence="15 16">
    <name type="scientific">Candidatus Faecivivens stercoravium</name>
    <dbReference type="NCBI Taxonomy" id="2840803"/>
    <lineage>
        <taxon>Bacteria</taxon>
        <taxon>Bacillati</taxon>
        <taxon>Bacillota</taxon>
        <taxon>Clostridia</taxon>
        <taxon>Eubacteriales</taxon>
        <taxon>Oscillospiraceae</taxon>
        <taxon>Oscillospiraceae incertae sedis</taxon>
        <taxon>Candidatus Faecivivens</taxon>
    </lineage>
</organism>
<keyword evidence="3 11" id="KW-0227">DNA damage</keyword>
<dbReference type="GO" id="GO:0005524">
    <property type="term" value="F:ATP binding"/>
    <property type="evidence" value="ECO:0007669"/>
    <property type="project" value="UniProtKB-UniRule"/>
</dbReference>
<evidence type="ECO:0000256" key="12">
    <source>
        <dbReference type="NCBIfam" id="TIGR00416"/>
    </source>
</evidence>
<comment type="function">
    <text evidence="13">DNA-dependent ATPase involved in processing of recombination intermediates, plays a role in repairing DNA breaks. Stimulates the branch migration of RecA-mediated strand transfer reactions, allowing the 3' invading strand to extend heteroduplex DNA faster. Binds ssDNA in the presence of ADP but not other nucleotides, has ATPase activity that is stimulated by ssDNA and various branched DNA structures, but inhibited by SSB. Does not have RecA's homology-searching function.</text>
</comment>
<dbReference type="InterPro" id="IPR004504">
    <property type="entry name" value="DNA_repair_RadA"/>
</dbReference>
<feature type="short sequence motif" description="RadA KNRFG motif" evidence="11">
    <location>
        <begin position="254"/>
        <end position="258"/>
    </location>
</feature>
<dbReference type="InterPro" id="IPR027417">
    <property type="entry name" value="P-loop_NTPase"/>
</dbReference>
<feature type="domain" description="RecA family profile 1" evidence="14">
    <location>
        <begin position="69"/>
        <end position="217"/>
    </location>
</feature>
<evidence type="ECO:0000256" key="11">
    <source>
        <dbReference type="HAMAP-Rule" id="MF_01498"/>
    </source>
</evidence>
<keyword evidence="7 11" id="KW-0067">ATP-binding</keyword>
<keyword evidence="8 11" id="KW-0346">Stress response</keyword>
<dbReference type="EMBL" id="DVHA01000311">
    <property type="protein sequence ID" value="HIR61815.1"/>
    <property type="molecule type" value="Genomic_DNA"/>
</dbReference>
<feature type="binding site" evidence="11">
    <location>
        <begin position="98"/>
        <end position="105"/>
    </location>
    <ligand>
        <name>ATP</name>
        <dbReference type="ChEBI" id="CHEBI:30616"/>
    </ligand>
</feature>
<dbReference type="InterPro" id="IPR020568">
    <property type="entry name" value="Ribosomal_Su5_D2-typ_SF"/>
</dbReference>
<dbReference type="InterPro" id="IPR041166">
    <property type="entry name" value="Rubredoxin_2"/>
</dbReference>
<keyword evidence="2 11" id="KW-0547">Nucleotide-binding</keyword>
<dbReference type="Pfam" id="PF18073">
    <property type="entry name" value="Zn_ribbon_LapB"/>
    <property type="match status" value="1"/>
</dbReference>
<evidence type="ECO:0000256" key="1">
    <source>
        <dbReference type="ARBA" id="ARBA00022723"/>
    </source>
</evidence>
<dbReference type="SUPFAM" id="SSF52540">
    <property type="entry name" value="P-loop containing nucleoside triphosphate hydrolases"/>
    <property type="match status" value="1"/>
</dbReference>
<dbReference type="PANTHER" id="PTHR32472:SF10">
    <property type="entry name" value="DNA REPAIR PROTEIN RADA-LIKE PROTEIN"/>
    <property type="match status" value="1"/>
</dbReference>
<evidence type="ECO:0000256" key="5">
    <source>
        <dbReference type="ARBA" id="ARBA00022801"/>
    </source>
</evidence>
<dbReference type="PRINTS" id="PR01874">
    <property type="entry name" value="DNAREPAIRADA"/>
</dbReference>
<dbReference type="PROSITE" id="PS50162">
    <property type="entry name" value="RECA_2"/>
    <property type="match status" value="1"/>
</dbReference>
<gene>
    <name evidence="11 15" type="primary">radA</name>
    <name evidence="15" type="ORF">IAB37_09605</name>
</gene>
<evidence type="ECO:0000256" key="13">
    <source>
        <dbReference type="RuleBase" id="RU003555"/>
    </source>
</evidence>
<dbReference type="InterPro" id="IPR014721">
    <property type="entry name" value="Ribsml_uS5_D2-typ_fold_subgr"/>
</dbReference>
<feature type="region of interest" description="Lon-protease-like" evidence="11">
    <location>
        <begin position="353"/>
        <end position="467"/>
    </location>
</feature>
<evidence type="ECO:0000256" key="8">
    <source>
        <dbReference type="ARBA" id="ARBA00023016"/>
    </source>
</evidence>
<dbReference type="FunFam" id="3.40.50.300:FF:000050">
    <property type="entry name" value="DNA repair protein RadA"/>
    <property type="match status" value="1"/>
</dbReference>
<comment type="caution">
    <text evidence="15">The sequence shown here is derived from an EMBL/GenBank/DDBJ whole genome shotgun (WGS) entry which is preliminary data.</text>
</comment>
<sequence>MAKKREVYICGECGYETPKWLGRCPSCGTWNSFTAVSPLGGESSALSRSRAQAAKPAPVSPITADAGADEIRYRTGMPELDRVLGGGLVKGSVLLIGGEPGIGKSTLLLQICQKLGEDEKVLYVSGEESAAQLQMRARRLHVDAGGLFVLASGDLDTVLATITAERPKAVVIDSIQTMMLSAVGSSAGSVAQVRECAAALTAAAKESGIPVILVGHVTKEGSIAGPRTLEHMVDAVFQFEGEQNHAYRMLRAVKNRYGATNELAVFEMKETGLKEVPNPSAMLLSERPEGVSGSCVVCVLEGSRPILAEVQALVTKSALASPRRMSTGFDHNRMSLLLAVLEKRAGYTFSALDAYVNVVGGLWLDEPASDLPIALALTSALRDRPIPQGMLAIGEVGLAGEVRSVIRLEDRVREAERLGFTHCLVPASSLKGMDTSRYSIRITGVKDVVSALRAVAAAEKSAGAPER</sequence>
<keyword evidence="9 11" id="KW-0238">DNA-binding</keyword>
<dbReference type="GO" id="GO:0005829">
    <property type="term" value="C:cytosol"/>
    <property type="evidence" value="ECO:0007669"/>
    <property type="project" value="TreeGrafter"/>
</dbReference>